<protein>
    <submittedName>
        <fullName evidence="14">Uncharacterized protein</fullName>
    </submittedName>
</protein>
<dbReference type="Proteomes" id="UP001318860">
    <property type="component" value="Unassembled WGS sequence"/>
</dbReference>
<evidence type="ECO:0000313" key="15">
    <source>
        <dbReference type="Proteomes" id="UP001318860"/>
    </source>
</evidence>
<dbReference type="SUPFAM" id="SSF82199">
    <property type="entry name" value="SET domain"/>
    <property type="match status" value="1"/>
</dbReference>
<evidence type="ECO:0000259" key="13">
    <source>
        <dbReference type="PROSITE" id="PS51015"/>
    </source>
</evidence>
<dbReference type="SMART" id="SM00466">
    <property type="entry name" value="SRA"/>
    <property type="match status" value="1"/>
</dbReference>
<dbReference type="SMART" id="SM00317">
    <property type="entry name" value="SET"/>
    <property type="match status" value="1"/>
</dbReference>
<dbReference type="InterPro" id="IPR015947">
    <property type="entry name" value="PUA-like_sf"/>
</dbReference>
<feature type="domain" description="YDG" evidence="13">
    <location>
        <begin position="259"/>
        <end position="406"/>
    </location>
</feature>
<evidence type="ECO:0000256" key="4">
    <source>
        <dbReference type="ARBA" id="ARBA00022679"/>
    </source>
</evidence>
<feature type="domain" description="Post-SET" evidence="12">
    <location>
        <begin position="691"/>
        <end position="707"/>
    </location>
</feature>
<dbReference type="InterPro" id="IPR025794">
    <property type="entry name" value="H3-K9-MeTrfase_plant"/>
</dbReference>
<evidence type="ECO:0000259" key="10">
    <source>
        <dbReference type="PROSITE" id="PS50280"/>
    </source>
</evidence>
<evidence type="ECO:0000256" key="9">
    <source>
        <dbReference type="SAM" id="MobiDB-lite"/>
    </source>
</evidence>
<feature type="region of interest" description="Disordered" evidence="9">
    <location>
        <begin position="71"/>
        <end position="169"/>
    </location>
</feature>
<dbReference type="InterPro" id="IPR007728">
    <property type="entry name" value="Pre-SET_dom"/>
</dbReference>
<dbReference type="PANTHER" id="PTHR45660">
    <property type="entry name" value="HISTONE-LYSINE N-METHYLTRANSFERASE SETMAR"/>
    <property type="match status" value="1"/>
</dbReference>
<dbReference type="InterPro" id="IPR003616">
    <property type="entry name" value="Post-SET_dom"/>
</dbReference>
<dbReference type="InterPro" id="IPR051357">
    <property type="entry name" value="H3K9_HMTase_SUVAR3-9"/>
</dbReference>
<reference evidence="14 15" key="1">
    <citation type="journal article" date="2021" name="Comput. Struct. Biotechnol. J.">
        <title>De novo genome assembly of the potent medicinal plant Rehmannia glutinosa using nanopore technology.</title>
        <authorList>
            <person name="Ma L."/>
            <person name="Dong C."/>
            <person name="Song C."/>
            <person name="Wang X."/>
            <person name="Zheng X."/>
            <person name="Niu Y."/>
            <person name="Chen S."/>
            <person name="Feng W."/>
        </authorList>
    </citation>
    <scope>NUCLEOTIDE SEQUENCE [LARGE SCALE GENOMIC DNA]</scope>
    <source>
        <strain evidence="14">DH-2019</strain>
    </source>
</reference>
<proteinExistence type="predicted"/>
<evidence type="ECO:0000256" key="2">
    <source>
        <dbReference type="ARBA" id="ARBA00022454"/>
    </source>
</evidence>
<feature type="compositionally biased region" description="Polar residues" evidence="9">
    <location>
        <begin position="138"/>
        <end position="155"/>
    </location>
</feature>
<comment type="caution">
    <text evidence="14">The sequence shown here is derived from an EMBL/GenBank/DDBJ whole genome shotgun (WGS) entry which is preliminary data.</text>
</comment>
<dbReference type="PANTHER" id="PTHR45660:SF13">
    <property type="entry name" value="HISTONE-LYSINE N-METHYLTRANSFERASE SETMAR"/>
    <property type="match status" value="1"/>
</dbReference>
<evidence type="ECO:0000256" key="7">
    <source>
        <dbReference type="ARBA" id="ARBA00023242"/>
    </source>
</evidence>
<evidence type="ECO:0000256" key="6">
    <source>
        <dbReference type="ARBA" id="ARBA00022853"/>
    </source>
</evidence>
<sequence length="707" mass="77519">MEQGLGSESNPPPGSIDKSRVLDVRPLRCLVPVFPNSPGMSSVATPQPMPFTCISPSGPFPPGVQPFYPFLSPNNTQQTTSRAQNSNFGFGSSIPAPVPLNSFKTPTTQENGGTGLRKRAAKNRASGPVGMEDDGYSDPQNQSDQYGSGFSTDVASNSGKRKSRSKKRAENVQEFDFESLVNSFLTSFKLKDFVEFRRSNSERDVVGTVLLVFDLIRRRLTQLEEAKHLVLGVIRQPGPKAGALLMSKGIRANSSKTIGHVPGIEVGDIFFFRMELCIVGLHAPSMAGIDYISVKISMDEEPVAVSIVSSGGYDDDGGDGNVLIYTGHGGVQRKDGQMFDQKLEKGNLALEKSLHRANDVRVIRGIKDVAGSYGKIYVYDGLYKIQESWAEQNKSGCNVFKYKLVRVPGQPEAFSLWKSIQQWKDGIAIPTGVILPDITSGAESQPVTLVNEVDGEKGPAHFTYIPSLKYTKPFPTSKPSSSCNCSGGCKPGDAYCPCNQKNEGLLPYSSLGVLLTNKNLIHECGQTCACPKNCRNRISQVGLKVRLEVFKTKDRGWGLRSWDPIRSGGFICEYAGDVINAFTSDNFGNGSDDNYIFDATRYYEPLEAVREDSTGFGKSPFPLVISAKNNGNVARFMNHSCSPNVFWQPVLRESNNESYLHIAFFAIRHIPPMQELTYDYGMVPPEKGDKGKKKCLCGSVKCRGYFY</sequence>
<evidence type="ECO:0000259" key="12">
    <source>
        <dbReference type="PROSITE" id="PS50868"/>
    </source>
</evidence>
<comment type="subcellular location">
    <subcellularLocation>
        <location evidence="1">Chromosome</location>
    </subcellularLocation>
    <subcellularLocation>
        <location evidence="8">Nucleus</location>
    </subcellularLocation>
</comment>
<feature type="domain" description="SET" evidence="10">
    <location>
        <begin position="545"/>
        <end position="681"/>
    </location>
</feature>
<evidence type="ECO:0000256" key="1">
    <source>
        <dbReference type="ARBA" id="ARBA00004286"/>
    </source>
</evidence>
<dbReference type="InterPro" id="IPR003105">
    <property type="entry name" value="SRA_YDG"/>
</dbReference>
<evidence type="ECO:0000256" key="8">
    <source>
        <dbReference type="PROSITE-ProRule" id="PRU00358"/>
    </source>
</evidence>
<dbReference type="Pfam" id="PF05033">
    <property type="entry name" value="Pre-SET"/>
    <property type="match status" value="1"/>
</dbReference>
<dbReference type="PROSITE" id="PS50867">
    <property type="entry name" value="PRE_SET"/>
    <property type="match status" value="1"/>
</dbReference>
<dbReference type="InterPro" id="IPR046341">
    <property type="entry name" value="SET_dom_sf"/>
</dbReference>
<dbReference type="PROSITE" id="PS50280">
    <property type="entry name" value="SET"/>
    <property type="match status" value="1"/>
</dbReference>
<evidence type="ECO:0000313" key="14">
    <source>
        <dbReference type="EMBL" id="KAK6120419.1"/>
    </source>
</evidence>
<feature type="domain" description="Pre-SET" evidence="11">
    <location>
        <begin position="481"/>
        <end position="542"/>
    </location>
</feature>
<feature type="compositionally biased region" description="Polar residues" evidence="9">
    <location>
        <begin position="72"/>
        <end position="90"/>
    </location>
</feature>
<dbReference type="Pfam" id="PF02182">
    <property type="entry name" value="SAD_SRA"/>
    <property type="match status" value="1"/>
</dbReference>
<keyword evidence="3" id="KW-0489">Methyltransferase</keyword>
<evidence type="ECO:0000259" key="11">
    <source>
        <dbReference type="PROSITE" id="PS50867"/>
    </source>
</evidence>
<organism evidence="14 15">
    <name type="scientific">Rehmannia glutinosa</name>
    <name type="common">Chinese foxglove</name>
    <dbReference type="NCBI Taxonomy" id="99300"/>
    <lineage>
        <taxon>Eukaryota</taxon>
        <taxon>Viridiplantae</taxon>
        <taxon>Streptophyta</taxon>
        <taxon>Embryophyta</taxon>
        <taxon>Tracheophyta</taxon>
        <taxon>Spermatophyta</taxon>
        <taxon>Magnoliopsida</taxon>
        <taxon>eudicotyledons</taxon>
        <taxon>Gunneridae</taxon>
        <taxon>Pentapetalae</taxon>
        <taxon>asterids</taxon>
        <taxon>lamiids</taxon>
        <taxon>Lamiales</taxon>
        <taxon>Orobanchaceae</taxon>
        <taxon>Rehmannieae</taxon>
        <taxon>Rehmannia</taxon>
    </lineage>
</organism>
<dbReference type="SUPFAM" id="SSF88697">
    <property type="entry name" value="PUA domain-like"/>
    <property type="match status" value="1"/>
</dbReference>
<dbReference type="PROSITE" id="PS51575">
    <property type="entry name" value="SAM_MT43_SUVAR39_2"/>
    <property type="match status" value="1"/>
</dbReference>
<keyword evidence="6" id="KW-0156">Chromatin regulator</keyword>
<evidence type="ECO:0000256" key="3">
    <source>
        <dbReference type="ARBA" id="ARBA00022603"/>
    </source>
</evidence>
<dbReference type="PROSITE" id="PS51015">
    <property type="entry name" value="YDG"/>
    <property type="match status" value="1"/>
</dbReference>
<feature type="compositionally biased region" description="Polar residues" evidence="9">
    <location>
        <begin position="102"/>
        <end position="111"/>
    </location>
</feature>
<keyword evidence="15" id="KW-1185">Reference proteome</keyword>
<dbReference type="SMART" id="SM00468">
    <property type="entry name" value="PreSET"/>
    <property type="match status" value="1"/>
</dbReference>
<keyword evidence="5" id="KW-0949">S-adenosyl-L-methionine</keyword>
<keyword evidence="4" id="KW-0808">Transferase</keyword>
<dbReference type="Gene3D" id="2.170.270.10">
    <property type="entry name" value="SET domain"/>
    <property type="match status" value="1"/>
</dbReference>
<evidence type="ECO:0000256" key="5">
    <source>
        <dbReference type="ARBA" id="ARBA00022691"/>
    </source>
</evidence>
<feature type="region of interest" description="Disordered" evidence="9">
    <location>
        <begin position="1"/>
        <end position="21"/>
    </location>
</feature>
<gene>
    <name evidence="14" type="ORF">DH2020_045833</name>
</gene>
<dbReference type="Gene3D" id="2.30.280.10">
    <property type="entry name" value="SRA-YDG"/>
    <property type="match status" value="1"/>
</dbReference>
<dbReference type="InterPro" id="IPR001214">
    <property type="entry name" value="SET_dom"/>
</dbReference>
<dbReference type="Pfam" id="PF00856">
    <property type="entry name" value="SET"/>
    <property type="match status" value="1"/>
</dbReference>
<dbReference type="PROSITE" id="PS50868">
    <property type="entry name" value="POST_SET"/>
    <property type="match status" value="1"/>
</dbReference>
<dbReference type="EMBL" id="JABTTQ020003086">
    <property type="protein sequence ID" value="KAK6120419.1"/>
    <property type="molecule type" value="Genomic_DNA"/>
</dbReference>
<keyword evidence="2" id="KW-0158">Chromosome</keyword>
<name>A0ABR0UDK5_REHGL</name>
<accession>A0ABR0UDK5</accession>
<keyword evidence="7 8" id="KW-0539">Nucleus</keyword>
<dbReference type="InterPro" id="IPR036987">
    <property type="entry name" value="SRA-YDG_sf"/>
</dbReference>